<dbReference type="EMBL" id="BPLF01000001">
    <property type="protein sequence ID" value="GIX61982.1"/>
    <property type="molecule type" value="Genomic_DNA"/>
</dbReference>
<organism evidence="1 2">
    <name type="scientific">Babesia caballi</name>
    <dbReference type="NCBI Taxonomy" id="5871"/>
    <lineage>
        <taxon>Eukaryota</taxon>
        <taxon>Sar</taxon>
        <taxon>Alveolata</taxon>
        <taxon>Apicomplexa</taxon>
        <taxon>Aconoidasida</taxon>
        <taxon>Piroplasmida</taxon>
        <taxon>Babesiidae</taxon>
        <taxon>Babesia</taxon>
    </lineage>
</organism>
<comment type="caution">
    <text evidence="1">The sequence shown here is derived from an EMBL/GenBank/DDBJ whole genome shotgun (WGS) entry which is preliminary data.</text>
</comment>
<accession>A0AAV4LQC1</accession>
<proteinExistence type="predicted"/>
<evidence type="ECO:0000313" key="1">
    <source>
        <dbReference type="EMBL" id="GIX61982.1"/>
    </source>
</evidence>
<sequence>MRYSRPTDDTKVYRYTKTTSLLQTFLVLLRARLLVRRVHRLVHLELHGELALPLGRSAEVSDVPEHVPQRHVRLQNDVGAVRRRVGHQTLALGYGGQHGRLKLVRSHHLHLHYRLQNNGVRVHVALLEGALGSELEGNVGRVHLVRLAVVHHDARVHHLATAEQPLPAALAEPALDGGDVVRGDVVANQLVDELDVQVAVHLLADGLQVPDDLAVLAGSAGLALVRVREVHPRSHGLAVVHNGRPRLNGEVVLPLHALDVDPQVELPHAAQNGLLALLVHGYAERRVLALEPV</sequence>
<dbReference type="AlphaFoldDB" id="A0AAV4LQC1"/>
<dbReference type="GeneID" id="94193465"/>
<reference evidence="1 2" key="1">
    <citation type="submission" date="2021-06" db="EMBL/GenBank/DDBJ databases">
        <title>Genome sequence of Babesia caballi.</title>
        <authorList>
            <person name="Yamagishi J."/>
            <person name="Kidaka T."/>
            <person name="Ochi A."/>
        </authorList>
    </citation>
    <scope>NUCLEOTIDE SEQUENCE [LARGE SCALE GENOMIC DNA]</scope>
    <source>
        <strain evidence="1">USDA-D6B2</strain>
    </source>
</reference>
<dbReference type="Proteomes" id="UP001497744">
    <property type="component" value="Unassembled WGS sequence"/>
</dbReference>
<dbReference type="RefSeq" id="XP_067714053.1">
    <property type="nucleotide sequence ID" value="XM_067857952.1"/>
</dbReference>
<name>A0AAV4LQC1_BABCB</name>
<keyword evidence="2" id="KW-1185">Reference proteome</keyword>
<gene>
    <name evidence="1" type="ORF">BcabD6B2_14170</name>
</gene>
<protein>
    <submittedName>
        <fullName evidence="1">Uncharacterized protein</fullName>
    </submittedName>
</protein>
<evidence type="ECO:0000313" key="2">
    <source>
        <dbReference type="Proteomes" id="UP001497744"/>
    </source>
</evidence>